<feature type="domain" description="HTH lacI-type" evidence="4">
    <location>
        <begin position="3"/>
        <end position="57"/>
    </location>
</feature>
<evidence type="ECO:0000256" key="1">
    <source>
        <dbReference type="ARBA" id="ARBA00023015"/>
    </source>
</evidence>
<evidence type="ECO:0000256" key="2">
    <source>
        <dbReference type="ARBA" id="ARBA00023125"/>
    </source>
</evidence>
<dbReference type="SMART" id="SM00354">
    <property type="entry name" value="HTH_LACI"/>
    <property type="match status" value="1"/>
</dbReference>
<keyword evidence="2 5" id="KW-0238">DNA-binding</keyword>
<organism evidence="5 6">
    <name type="scientific">Isoptericola halotolerans</name>
    <dbReference type="NCBI Taxonomy" id="300560"/>
    <lineage>
        <taxon>Bacteria</taxon>
        <taxon>Bacillati</taxon>
        <taxon>Actinomycetota</taxon>
        <taxon>Actinomycetes</taxon>
        <taxon>Micrococcales</taxon>
        <taxon>Promicromonosporaceae</taxon>
        <taxon>Isoptericola</taxon>
    </lineage>
</organism>
<dbReference type="InterPro" id="IPR001761">
    <property type="entry name" value="Peripla_BP/Lac1_sug-bd_dom"/>
</dbReference>
<evidence type="ECO:0000313" key="6">
    <source>
        <dbReference type="Proteomes" id="UP000757540"/>
    </source>
</evidence>
<dbReference type="Proteomes" id="UP000757540">
    <property type="component" value="Unassembled WGS sequence"/>
</dbReference>
<dbReference type="SUPFAM" id="SSF47413">
    <property type="entry name" value="lambda repressor-like DNA-binding domains"/>
    <property type="match status" value="1"/>
</dbReference>
<sequence length="343" mass="36183">MKPTMSDVARAAGVSAMTVSNALTGRRPVSPATRARVERAAADLGYELNLTARHLRAGRTDTVALVVPHFDHPYYGELAARMGRHLADQGRHLVVEQSGARREAELAAVAPARWQLYDGVLLSAVGTTPDDLAGLHTSVPLVLLGEQQMPARYDHVRMDNVAGARLATRHLLATGSRRVAIVGGADPDRDAGMRTARTLGWTMAHTDTGTAPAPELLVRTGPDLSAGRDAVRRLLSDGTDFDAVFAVTDTLAVGVLAALAEAGRRVPDDVQVVGFDNLASSGFTVPALTTVDPGHEQMAVETLRLLDQVVARAASGEADGRSSGPEHVTAPVRLVVRATTRSA</sequence>
<dbReference type="PROSITE" id="PS00356">
    <property type="entry name" value="HTH_LACI_1"/>
    <property type="match status" value="1"/>
</dbReference>
<dbReference type="Gene3D" id="3.40.50.2300">
    <property type="match status" value="2"/>
</dbReference>
<name>A0ABX2A6U1_9MICO</name>
<keyword evidence="6" id="KW-1185">Reference proteome</keyword>
<dbReference type="InterPro" id="IPR010982">
    <property type="entry name" value="Lambda_DNA-bd_dom_sf"/>
</dbReference>
<dbReference type="GO" id="GO:0003677">
    <property type="term" value="F:DNA binding"/>
    <property type="evidence" value="ECO:0007669"/>
    <property type="project" value="UniProtKB-KW"/>
</dbReference>
<dbReference type="Pfam" id="PF00532">
    <property type="entry name" value="Peripla_BP_1"/>
    <property type="match status" value="1"/>
</dbReference>
<dbReference type="EMBL" id="JABEZU010000004">
    <property type="protein sequence ID" value="NOV98543.1"/>
    <property type="molecule type" value="Genomic_DNA"/>
</dbReference>
<dbReference type="InterPro" id="IPR028082">
    <property type="entry name" value="Peripla_BP_I"/>
</dbReference>
<accession>A0ABX2A6U1</accession>
<comment type="caution">
    <text evidence="5">The sequence shown here is derived from an EMBL/GenBank/DDBJ whole genome shotgun (WGS) entry which is preliminary data.</text>
</comment>
<dbReference type="SUPFAM" id="SSF53822">
    <property type="entry name" value="Periplasmic binding protein-like I"/>
    <property type="match status" value="1"/>
</dbReference>
<dbReference type="PROSITE" id="PS50932">
    <property type="entry name" value="HTH_LACI_2"/>
    <property type="match status" value="1"/>
</dbReference>
<dbReference type="PANTHER" id="PTHR30146">
    <property type="entry name" value="LACI-RELATED TRANSCRIPTIONAL REPRESSOR"/>
    <property type="match status" value="1"/>
</dbReference>
<dbReference type="RefSeq" id="WP_343036473.1">
    <property type="nucleotide sequence ID" value="NZ_BAAAML010000003.1"/>
</dbReference>
<reference evidence="5 6" key="1">
    <citation type="submission" date="2020-05" db="EMBL/GenBank/DDBJ databases">
        <title>Genomic Encyclopedia of Type Strains, Phase III (KMG-III): the genomes of soil and plant-associated and newly described type strains.</title>
        <authorList>
            <person name="Whitman W."/>
        </authorList>
    </citation>
    <scope>NUCLEOTIDE SEQUENCE [LARGE SCALE GENOMIC DNA]</scope>
    <source>
        <strain evidence="5 6">KCTC 19046</strain>
    </source>
</reference>
<keyword evidence="1" id="KW-0805">Transcription regulation</keyword>
<dbReference type="Gene3D" id="1.10.260.40">
    <property type="entry name" value="lambda repressor-like DNA-binding domains"/>
    <property type="match status" value="1"/>
</dbReference>
<evidence type="ECO:0000313" key="5">
    <source>
        <dbReference type="EMBL" id="NOV98543.1"/>
    </source>
</evidence>
<evidence type="ECO:0000256" key="3">
    <source>
        <dbReference type="ARBA" id="ARBA00023163"/>
    </source>
</evidence>
<dbReference type="CDD" id="cd06267">
    <property type="entry name" value="PBP1_LacI_sugar_binding-like"/>
    <property type="match status" value="1"/>
</dbReference>
<dbReference type="CDD" id="cd01392">
    <property type="entry name" value="HTH_LacI"/>
    <property type="match status" value="1"/>
</dbReference>
<protein>
    <submittedName>
        <fullName evidence="5">DNA-binding LacI/PurR family transcriptional regulator</fullName>
    </submittedName>
</protein>
<dbReference type="InterPro" id="IPR000843">
    <property type="entry name" value="HTH_LacI"/>
</dbReference>
<keyword evidence="3" id="KW-0804">Transcription</keyword>
<proteinExistence type="predicted"/>
<dbReference type="Pfam" id="PF00356">
    <property type="entry name" value="LacI"/>
    <property type="match status" value="1"/>
</dbReference>
<gene>
    <name evidence="5" type="ORF">HDG69_003138</name>
</gene>
<dbReference type="PANTHER" id="PTHR30146:SF109">
    <property type="entry name" value="HTH-TYPE TRANSCRIPTIONAL REGULATOR GALS"/>
    <property type="match status" value="1"/>
</dbReference>
<evidence type="ECO:0000259" key="4">
    <source>
        <dbReference type="PROSITE" id="PS50932"/>
    </source>
</evidence>